<feature type="signal peptide" evidence="3">
    <location>
        <begin position="1"/>
        <end position="28"/>
    </location>
</feature>
<evidence type="ECO:0000256" key="3">
    <source>
        <dbReference type="SAM" id="SignalP"/>
    </source>
</evidence>
<feature type="chain" id="PRO_5040121792" evidence="3">
    <location>
        <begin position="29"/>
        <end position="511"/>
    </location>
</feature>
<evidence type="ECO:0000313" key="5">
    <source>
        <dbReference type="EMBL" id="CAA0838177.1"/>
    </source>
</evidence>
<dbReference type="SUPFAM" id="SSF53254">
    <property type="entry name" value="Phosphoglycerate mutase-like"/>
    <property type="match status" value="1"/>
</dbReference>
<dbReference type="EMBL" id="CACSLK010030875">
    <property type="protein sequence ID" value="CAA0838177.1"/>
    <property type="molecule type" value="Genomic_DNA"/>
</dbReference>
<dbReference type="Gene3D" id="3.40.50.1240">
    <property type="entry name" value="Phosphoglycerate mutase-like"/>
    <property type="match status" value="1"/>
</dbReference>
<dbReference type="OrthoDB" id="10261749at2759"/>
<proteinExistence type="predicted"/>
<evidence type="ECO:0000256" key="1">
    <source>
        <dbReference type="ARBA" id="ARBA00004167"/>
    </source>
</evidence>
<dbReference type="InterPro" id="IPR013078">
    <property type="entry name" value="His_Pase_superF_clade-1"/>
</dbReference>
<reference evidence="5" key="1">
    <citation type="submission" date="2019-12" db="EMBL/GenBank/DDBJ databases">
        <authorList>
            <person name="Scholes J."/>
        </authorList>
    </citation>
    <scope>NUCLEOTIDE SEQUENCE</scope>
</reference>
<sequence length="511" mass="58752">MFSHKINPLLKSLSSCLIMIQLLETCIGKKTSPHCPPSSCGNIPNISHPFRLKKDPKHCGNPDYELACEDNTTYVHFDSDKYIVRSINYPNRTIRLSHASILENDSCSFPTHHLSPYDLINITSGRYSITRRGKFSVSRVRYFHRQYPYGFNESVIKNLIAMTCPYQVNNSLLLEVASNCGHTDYYGRNESDTKHHMYMRSGHFNGSWITDNCTIDLTGMTSKLPVLAQGEKSVPLSEIHSSLLYGLELSWFNSPCGGKCADCFVDGKQATCRKEMCFVGSHWEIPCVITGVLFVIDGAEDWKVYFYVSPYKRSLDTLRNLAKAFDRSRIAGVREEPRLREQDFGNFQDQEQMKIQKAARKLYGRFFYRFPNGESAADVYDRITGFRETLRSDIDIGRFQPPGEQSPNMNLVIVSHGLTLRVFLMRWYKWTVEQFEGLHNIDNGKMVVMERGYGGRYSLLMHHTREELKEFGLTDAMLIDQEWQKCARPGELNYDCEITGPSYFTHFDGDQ</sequence>
<gene>
    <name evidence="5" type="ORF">SHERM_04786</name>
</gene>
<feature type="domain" description="Wall-associated receptor kinase galacturonan-binding" evidence="4">
    <location>
        <begin position="35"/>
        <end position="97"/>
    </location>
</feature>
<comment type="subcellular location">
    <subcellularLocation>
        <location evidence="1">Membrane</location>
        <topology evidence="1">Single-pass membrane protein</topology>
    </subcellularLocation>
</comment>
<evidence type="ECO:0000313" key="6">
    <source>
        <dbReference type="Proteomes" id="UP001153555"/>
    </source>
</evidence>
<dbReference type="Pfam" id="PF13947">
    <property type="entry name" value="GUB_WAK_bind"/>
    <property type="match status" value="1"/>
</dbReference>
<dbReference type="InterPro" id="IPR029033">
    <property type="entry name" value="His_PPase_superfam"/>
</dbReference>
<protein>
    <submittedName>
        <fullName evidence="5">Phosphoglycerate mutase-like protein AT74</fullName>
    </submittedName>
</protein>
<keyword evidence="6" id="KW-1185">Reference proteome</keyword>
<keyword evidence="2 3" id="KW-0732">Signal</keyword>
<dbReference type="PANTHER" id="PTHR46192">
    <property type="entry name" value="BROAD-RANGE ACID PHOSPHATASE DET1"/>
    <property type="match status" value="1"/>
</dbReference>
<accession>A0A9N7NU09</accession>
<comment type="caution">
    <text evidence="5">The sequence shown here is derived from an EMBL/GenBank/DDBJ whole genome shotgun (WGS) entry which is preliminary data.</text>
</comment>
<dbReference type="InterPro" id="IPR025287">
    <property type="entry name" value="WAK_GUB"/>
</dbReference>
<dbReference type="GO" id="GO:0030247">
    <property type="term" value="F:polysaccharide binding"/>
    <property type="evidence" value="ECO:0007669"/>
    <property type="project" value="InterPro"/>
</dbReference>
<evidence type="ECO:0000256" key="2">
    <source>
        <dbReference type="ARBA" id="ARBA00022729"/>
    </source>
</evidence>
<dbReference type="Proteomes" id="UP001153555">
    <property type="component" value="Unassembled WGS sequence"/>
</dbReference>
<dbReference type="Pfam" id="PF00300">
    <property type="entry name" value="His_Phos_1"/>
    <property type="match status" value="1"/>
</dbReference>
<name>A0A9N7NU09_STRHE</name>
<evidence type="ECO:0000259" key="4">
    <source>
        <dbReference type="Pfam" id="PF13947"/>
    </source>
</evidence>
<dbReference type="GO" id="GO:0016020">
    <property type="term" value="C:membrane"/>
    <property type="evidence" value="ECO:0007669"/>
    <property type="project" value="UniProtKB-SubCell"/>
</dbReference>
<dbReference type="InterPro" id="IPR052765">
    <property type="entry name" value="PGM-Related"/>
</dbReference>
<organism evidence="5 6">
    <name type="scientific">Striga hermonthica</name>
    <name type="common">Purple witchweed</name>
    <name type="synonym">Buchnera hermonthica</name>
    <dbReference type="NCBI Taxonomy" id="68872"/>
    <lineage>
        <taxon>Eukaryota</taxon>
        <taxon>Viridiplantae</taxon>
        <taxon>Streptophyta</taxon>
        <taxon>Embryophyta</taxon>
        <taxon>Tracheophyta</taxon>
        <taxon>Spermatophyta</taxon>
        <taxon>Magnoliopsida</taxon>
        <taxon>eudicotyledons</taxon>
        <taxon>Gunneridae</taxon>
        <taxon>Pentapetalae</taxon>
        <taxon>asterids</taxon>
        <taxon>lamiids</taxon>
        <taxon>Lamiales</taxon>
        <taxon>Orobanchaceae</taxon>
        <taxon>Buchnereae</taxon>
        <taxon>Striga</taxon>
    </lineage>
</organism>
<dbReference type="AlphaFoldDB" id="A0A9N7NU09"/>